<dbReference type="SUPFAM" id="SSF52540">
    <property type="entry name" value="P-loop containing nucleoside triphosphate hydrolases"/>
    <property type="match status" value="1"/>
</dbReference>
<name>A0A1H8SD18_9ACTN</name>
<dbReference type="OrthoDB" id="4428168at2"/>
<evidence type="ECO:0000313" key="1">
    <source>
        <dbReference type="EMBL" id="SEO76396.1"/>
    </source>
</evidence>
<keyword evidence="2" id="KW-1185">Reference proteome</keyword>
<dbReference type="RefSeq" id="WP_074777222.1">
    <property type="nucleotide sequence ID" value="NZ_FOEC01000006.1"/>
</dbReference>
<organism evidence="1 2">
    <name type="scientific">Denitrobacterium detoxificans</name>
    <dbReference type="NCBI Taxonomy" id="79604"/>
    <lineage>
        <taxon>Bacteria</taxon>
        <taxon>Bacillati</taxon>
        <taxon>Actinomycetota</taxon>
        <taxon>Coriobacteriia</taxon>
        <taxon>Eggerthellales</taxon>
        <taxon>Eggerthellaceae</taxon>
        <taxon>Denitrobacterium</taxon>
    </lineage>
</organism>
<sequence>MAKSDYEIELSNCRNIVKSCPLVIKEQALNVFFAKNGTGKTTITRALSYVNLKTPEAFESLYSFDYAETGDEKFKPSVNCSRNVKRLEVFNKEWIDSHCFTESSVQEGAYELYVRDASFEKSERARDKLLMKLRRVLASPDADALRSDLDLIVKGIGKAAPGKVSKASQPFKAFKSGALIGPLPSALKPVVGSMSLSEQAIWLKWHKSHPEPKTTGLCPYCGNDDSAKVIECFDFDDGLEESSVNSWHRLATLFEDHEDIFSRDIVNNSRRIMSPSSAPSQGDLEYLCSLSVDAIAVREAISRMESSLREERCMEAAVLVKELSDSALVLASCKLFRKKVSGKKSLQQSALDGIVRAVHDVCSKHAELESLSKQLLSQAAANIKGRENEINDFLHMCGYRYHVEIRNSISKAEAKVLLVADCPASGSKHEVRDVAAALSYGERNAFSLALFALQATTKSGGIIVFDDPISSFDIDKRFAILYMLFSTKSSVFSKLLLSGSRTILLLTHDYLVVSELAKITKKHFPARRKALWYLSCNSHGELSGSSISDETFRPYVEMLKKRISDSSGKDLIIGLIYLRSLCEMLRKSQFDKRTRWGISFSLLSEIVHGRDTSEVCLRRNWSSVSDGSYSVAICQNLVEKELGISFDYWATVETYHANIPHLLSVYRSTTAPYEKLQLIRMMLKRDPTLNSLGKVMERFADDTCHIGGDYLYQLDPIDFDQVPFYVLDWCDEVAKTASTASSAGANPMP</sequence>
<evidence type="ECO:0008006" key="3">
    <source>
        <dbReference type="Google" id="ProtNLM"/>
    </source>
</evidence>
<reference evidence="2" key="1">
    <citation type="submission" date="2016-10" db="EMBL/GenBank/DDBJ databases">
        <authorList>
            <person name="Varghese N."/>
        </authorList>
    </citation>
    <scope>NUCLEOTIDE SEQUENCE [LARGE SCALE GENOMIC DNA]</scope>
    <source>
        <strain evidence="2">DSM 21843</strain>
    </source>
</reference>
<dbReference type="Gene3D" id="3.40.50.300">
    <property type="entry name" value="P-loop containing nucleotide triphosphate hydrolases"/>
    <property type="match status" value="1"/>
</dbReference>
<protein>
    <recommendedName>
        <fullName evidence="3">Wobble nucleotide-excising tRNase</fullName>
    </recommendedName>
</protein>
<dbReference type="AlphaFoldDB" id="A0A1H8SD18"/>
<gene>
    <name evidence="1" type="ORF">SAMN02910314_01114</name>
</gene>
<accession>A0A1H8SD18</accession>
<evidence type="ECO:0000313" key="2">
    <source>
        <dbReference type="Proteomes" id="UP000182975"/>
    </source>
</evidence>
<dbReference type="EMBL" id="FOEC01000006">
    <property type="protein sequence ID" value="SEO76396.1"/>
    <property type="molecule type" value="Genomic_DNA"/>
</dbReference>
<dbReference type="Proteomes" id="UP000182975">
    <property type="component" value="Unassembled WGS sequence"/>
</dbReference>
<proteinExistence type="predicted"/>
<dbReference type="STRING" id="79604.AAY81_06355"/>
<dbReference type="InterPro" id="IPR027417">
    <property type="entry name" value="P-loop_NTPase"/>
</dbReference>